<evidence type="ECO:0000313" key="2">
    <source>
        <dbReference type="EMBL" id="MBB4686991.1"/>
    </source>
</evidence>
<keyword evidence="3" id="KW-1185">Reference proteome</keyword>
<reference evidence="2 3" key="1">
    <citation type="submission" date="2020-08" db="EMBL/GenBank/DDBJ databases">
        <title>Sequencing the genomes of 1000 actinobacteria strains.</title>
        <authorList>
            <person name="Klenk H.-P."/>
        </authorList>
    </citation>
    <scope>NUCLEOTIDE SEQUENCE [LARGE SCALE GENOMIC DNA]</scope>
    <source>
        <strain evidence="2 3">DSM 45859</strain>
    </source>
</reference>
<gene>
    <name evidence="2" type="ORF">BJY18_004476</name>
</gene>
<comment type="caution">
    <text evidence="2">The sequence shown here is derived from an EMBL/GenBank/DDBJ whole genome shotgun (WGS) entry which is preliminary data.</text>
</comment>
<accession>A0A840IW61</accession>
<dbReference type="RefSeq" id="WP_184781765.1">
    <property type="nucleotide sequence ID" value="NZ_JACHMG010000001.1"/>
</dbReference>
<sequence length="149" mass="17092">MAVQKIRTGVISRLARLIDFRIDERMRETIRDLTNRVNDLEHATADHRRRLDAAETGLGDAIGDLRWTRAELDRIIPHIAAQEAQLETLRESLVMTPRADAAETAEARSLIEEIQRQHAQIRVRLAGIARYEDRLRRLEDAQLAPTTPQ</sequence>
<proteinExistence type="predicted"/>
<evidence type="ECO:0000313" key="3">
    <source>
        <dbReference type="Proteomes" id="UP000581769"/>
    </source>
</evidence>
<dbReference type="EMBL" id="JACHMG010000001">
    <property type="protein sequence ID" value="MBB4686991.1"/>
    <property type="molecule type" value="Genomic_DNA"/>
</dbReference>
<feature type="coiled-coil region" evidence="1">
    <location>
        <begin position="23"/>
        <end position="50"/>
    </location>
</feature>
<organism evidence="2 3">
    <name type="scientific">Amycolatopsis jiangsuensis</name>
    <dbReference type="NCBI Taxonomy" id="1181879"/>
    <lineage>
        <taxon>Bacteria</taxon>
        <taxon>Bacillati</taxon>
        <taxon>Actinomycetota</taxon>
        <taxon>Actinomycetes</taxon>
        <taxon>Pseudonocardiales</taxon>
        <taxon>Pseudonocardiaceae</taxon>
        <taxon>Amycolatopsis</taxon>
    </lineage>
</organism>
<dbReference type="Proteomes" id="UP000581769">
    <property type="component" value="Unassembled WGS sequence"/>
</dbReference>
<keyword evidence="1" id="KW-0175">Coiled coil</keyword>
<name>A0A840IW61_9PSEU</name>
<dbReference type="AlphaFoldDB" id="A0A840IW61"/>
<evidence type="ECO:0000256" key="1">
    <source>
        <dbReference type="SAM" id="Coils"/>
    </source>
</evidence>
<protein>
    <submittedName>
        <fullName evidence="2">Chromosome segregation ATPase</fullName>
    </submittedName>
</protein>